<dbReference type="Gene3D" id="1.10.10.10">
    <property type="entry name" value="Winged helix-like DNA-binding domain superfamily/Winged helix DNA-binding domain"/>
    <property type="match status" value="1"/>
</dbReference>
<dbReference type="STRING" id="504486.SAMN05660703_2555"/>
<dbReference type="PRINTS" id="PR00038">
    <property type="entry name" value="HTHLUXR"/>
</dbReference>
<dbReference type="CDD" id="cd06170">
    <property type="entry name" value="LuxR_C_like"/>
    <property type="match status" value="1"/>
</dbReference>
<proteinExistence type="predicted"/>
<accession>A0A1W2BN22</accession>
<reference evidence="5 6" key="1">
    <citation type="submission" date="2017-04" db="EMBL/GenBank/DDBJ databases">
        <authorList>
            <person name="Afonso C.L."/>
            <person name="Miller P.J."/>
            <person name="Scott M.A."/>
            <person name="Spackman E."/>
            <person name="Goraichik I."/>
            <person name="Dimitrov K.M."/>
            <person name="Suarez D.L."/>
            <person name="Swayne D.E."/>
        </authorList>
    </citation>
    <scope>NUCLEOTIDE SEQUENCE [LARGE SCALE GENOMIC DNA]</scope>
    <source>
        <strain evidence="5 6">DSM 21164</strain>
    </source>
</reference>
<dbReference type="InterPro" id="IPR000792">
    <property type="entry name" value="Tscrpt_reg_LuxR_C"/>
</dbReference>
<keyword evidence="3" id="KW-0804">Transcription</keyword>
<evidence type="ECO:0000259" key="4">
    <source>
        <dbReference type="PROSITE" id="PS50043"/>
    </source>
</evidence>
<dbReference type="EMBL" id="FWXO01000004">
    <property type="protein sequence ID" value="SMC74256.1"/>
    <property type="molecule type" value="Genomic_DNA"/>
</dbReference>
<dbReference type="GO" id="GO:0006355">
    <property type="term" value="P:regulation of DNA-templated transcription"/>
    <property type="evidence" value="ECO:0007669"/>
    <property type="project" value="InterPro"/>
</dbReference>
<dbReference type="AlphaFoldDB" id="A0A1W2BN22"/>
<evidence type="ECO:0000256" key="1">
    <source>
        <dbReference type="ARBA" id="ARBA00023015"/>
    </source>
</evidence>
<dbReference type="Pfam" id="PF00196">
    <property type="entry name" value="GerE"/>
    <property type="match status" value="1"/>
</dbReference>
<evidence type="ECO:0000313" key="6">
    <source>
        <dbReference type="Proteomes" id="UP000192360"/>
    </source>
</evidence>
<protein>
    <submittedName>
        <fullName evidence="5">Regulatory protein, luxR family</fullName>
    </submittedName>
</protein>
<organism evidence="5 6">
    <name type="scientific">Cellulophaga tyrosinoxydans</name>
    <dbReference type="NCBI Taxonomy" id="504486"/>
    <lineage>
        <taxon>Bacteria</taxon>
        <taxon>Pseudomonadati</taxon>
        <taxon>Bacteroidota</taxon>
        <taxon>Flavobacteriia</taxon>
        <taxon>Flavobacteriales</taxon>
        <taxon>Flavobacteriaceae</taxon>
        <taxon>Cellulophaga</taxon>
    </lineage>
</organism>
<dbReference type="InterPro" id="IPR016032">
    <property type="entry name" value="Sig_transdc_resp-reg_C-effctor"/>
</dbReference>
<dbReference type="OrthoDB" id="1727128at2"/>
<keyword evidence="1" id="KW-0805">Transcription regulation</keyword>
<feature type="domain" description="HTH luxR-type" evidence="4">
    <location>
        <begin position="185"/>
        <end position="250"/>
    </location>
</feature>
<keyword evidence="6" id="KW-1185">Reference proteome</keyword>
<evidence type="ECO:0000256" key="3">
    <source>
        <dbReference type="ARBA" id="ARBA00023163"/>
    </source>
</evidence>
<dbReference type="InterPro" id="IPR036388">
    <property type="entry name" value="WH-like_DNA-bd_sf"/>
</dbReference>
<dbReference type="Proteomes" id="UP000192360">
    <property type="component" value="Unassembled WGS sequence"/>
</dbReference>
<dbReference type="SMART" id="SM00421">
    <property type="entry name" value="HTH_LUXR"/>
    <property type="match status" value="1"/>
</dbReference>
<name>A0A1W2BN22_9FLAO</name>
<keyword evidence="2" id="KW-0238">DNA-binding</keyword>
<evidence type="ECO:0000313" key="5">
    <source>
        <dbReference type="EMBL" id="SMC74256.1"/>
    </source>
</evidence>
<dbReference type="Gene3D" id="3.30.450.20">
    <property type="entry name" value="PAS domain"/>
    <property type="match status" value="1"/>
</dbReference>
<dbReference type="GO" id="GO:0003677">
    <property type="term" value="F:DNA binding"/>
    <property type="evidence" value="ECO:0007669"/>
    <property type="project" value="UniProtKB-KW"/>
</dbReference>
<dbReference type="PANTHER" id="PTHR44688">
    <property type="entry name" value="DNA-BINDING TRANSCRIPTIONAL ACTIVATOR DEVR_DOSR"/>
    <property type="match status" value="1"/>
</dbReference>
<dbReference type="RefSeq" id="WP_084061874.1">
    <property type="nucleotide sequence ID" value="NZ_FWXO01000004.1"/>
</dbReference>
<evidence type="ECO:0000256" key="2">
    <source>
        <dbReference type="ARBA" id="ARBA00023125"/>
    </source>
</evidence>
<gene>
    <name evidence="5" type="ORF">SAMN05660703_2555</name>
</gene>
<sequence length="252" mass="29321">MSKSDDFFSYQNTVHEVTRKDYDQTLNYLEPIKAFARTTNKSICVIDYQKKGFEFVSNHPLFLCGHSGEEVQALGYEFYLKYVLKEDLELLLKVNMVGFDFYDQIPLAERKKHIISYDFRLKNNDHKVIMVHQELTPLFLADNGKIWKALCIISLSTASNSGNIEIYKDGDNKIFKYDLETECWKTAAKIELNDRELEILRYSARGFTTNEIAEVIFISPDTVKFHRKKLFEKLDVSNISEAIAVLSNNRLL</sequence>
<dbReference type="PROSITE" id="PS50043">
    <property type="entry name" value="HTH_LUXR_2"/>
    <property type="match status" value="1"/>
</dbReference>
<dbReference type="PANTHER" id="PTHR44688:SF16">
    <property type="entry name" value="DNA-BINDING TRANSCRIPTIONAL ACTIVATOR DEVR_DOSR"/>
    <property type="match status" value="1"/>
</dbReference>
<dbReference type="SUPFAM" id="SSF46894">
    <property type="entry name" value="C-terminal effector domain of the bipartite response regulators"/>
    <property type="match status" value="1"/>
</dbReference>